<evidence type="ECO:0000313" key="5">
    <source>
        <dbReference type="EMBL" id="MCU6791207.1"/>
    </source>
</evidence>
<evidence type="ECO:0000256" key="2">
    <source>
        <dbReference type="ARBA" id="ARBA00023125"/>
    </source>
</evidence>
<evidence type="ECO:0000256" key="1">
    <source>
        <dbReference type="ARBA" id="ARBA00023015"/>
    </source>
</evidence>
<dbReference type="InterPro" id="IPR014036">
    <property type="entry name" value="DeoR-like_C"/>
</dbReference>
<sequence length="268" mass="30048">MLPNERHQEILELLKQKNTISITDFAAELQVSEITVRRDLELLDNNNQIIRIRGGAKLLENEKVEKDTNFLNRRFYNQAAIQKQEKRAIGKLAASLVKDDETILIDAGSTTLSLAKHLHGKRGVTAIVTTVNIAEELEGREGVTTILSGGIFRSKTTTLVNPIMDRMLMQIHADKVFIGVTAVSLTKGFSGNDFLESEVKRQLLNSGKQIYWLVDSTKVNSISTIHISPFIKEHFIIVDDGIQPSSKEQLEKQCQLLIAARERESADE</sequence>
<keyword evidence="6" id="KW-1185">Reference proteome</keyword>
<dbReference type="InterPro" id="IPR037171">
    <property type="entry name" value="NagB/RpiA_transferase-like"/>
</dbReference>
<dbReference type="GO" id="GO:0003677">
    <property type="term" value="F:DNA binding"/>
    <property type="evidence" value="ECO:0007669"/>
    <property type="project" value="UniProtKB-KW"/>
</dbReference>
<keyword evidence="2 5" id="KW-0238">DNA-binding</keyword>
<evidence type="ECO:0000313" key="6">
    <source>
        <dbReference type="Proteomes" id="UP001652445"/>
    </source>
</evidence>
<dbReference type="Pfam" id="PF00455">
    <property type="entry name" value="DeoRC"/>
    <property type="match status" value="1"/>
</dbReference>
<dbReference type="InterPro" id="IPR050313">
    <property type="entry name" value="Carb_Metab_HTH_regulators"/>
</dbReference>
<dbReference type="InterPro" id="IPR001034">
    <property type="entry name" value="DeoR_HTH"/>
</dbReference>
<dbReference type="Pfam" id="PF08220">
    <property type="entry name" value="HTH_DeoR"/>
    <property type="match status" value="1"/>
</dbReference>
<feature type="domain" description="HTH deoR-type" evidence="4">
    <location>
        <begin position="3"/>
        <end position="58"/>
    </location>
</feature>
<dbReference type="InterPro" id="IPR036390">
    <property type="entry name" value="WH_DNA-bd_sf"/>
</dbReference>
<dbReference type="Gene3D" id="3.40.50.1360">
    <property type="match status" value="1"/>
</dbReference>
<reference evidence="5 6" key="1">
    <citation type="submission" date="2022-09" db="EMBL/GenBank/DDBJ databases">
        <authorList>
            <person name="Han X.L."/>
            <person name="Wang Q."/>
            <person name="Lu T."/>
        </authorList>
    </citation>
    <scope>NUCLEOTIDE SEQUENCE [LARGE SCALE GENOMIC DNA]</scope>
    <source>
        <strain evidence="5 6">WQ 127069</strain>
    </source>
</reference>
<dbReference type="PROSITE" id="PS51000">
    <property type="entry name" value="HTH_DEOR_2"/>
    <property type="match status" value="1"/>
</dbReference>
<dbReference type="PANTHER" id="PTHR30363:SF44">
    <property type="entry name" value="AGA OPERON TRANSCRIPTIONAL REPRESSOR-RELATED"/>
    <property type="match status" value="1"/>
</dbReference>
<organism evidence="5 6">
    <name type="scientific">Paenibacillus baimaensis</name>
    <dbReference type="NCBI Taxonomy" id="2982185"/>
    <lineage>
        <taxon>Bacteria</taxon>
        <taxon>Bacillati</taxon>
        <taxon>Bacillota</taxon>
        <taxon>Bacilli</taxon>
        <taxon>Bacillales</taxon>
        <taxon>Paenibacillaceae</taxon>
        <taxon>Paenibacillus</taxon>
    </lineage>
</organism>
<evidence type="ECO:0000256" key="3">
    <source>
        <dbReference type="ARBA" id="ARBA00023163"/>
    </source>
</evidence>
<dbReference type="Gene3D" id="1.10.10.10">
    <property type="entry name" value="Winged helix-like DNA-binding domain superfamily/Winged helix DNA-binding domain"/>
    <property type="match status" value="1"/>
</dbReference>
<evidence type="ECO:0000259" key="4">
    <source>
        <dbReference type="PROSITE" id="PS51000"/>
    </source>
</evidence>
<dbReference type="SMART" id="SM00420">
    <property type="entry name" value="HTH_DEOR"/>
    <property type="match status" value="1"/>
</dbReference>
<gene>
    <name evidence="5" type="ORF">OB236_03590</name>
</gene>
<comment type="caution">
    <text evidence="5">The sequence shown here is derived from an EMBL/GenBank/DDBJ whole genome shotgun (WGS) entry which is preliminary data.</text>
</comment>
<keyword evidence="1" id="KW-0805">Transcription regulation</keyword>
<dbReference type="SMART" id="SM01134">
    <property type="entry name" value="DeoRC"/>
    <property type="match status" value="1"/>
</dbReference>
<name>A0ABT2U998_9BACL</name>
<dbReference type="InterPro" id="IPR036388">
    <property type="entry name" value="WH-like_DNA-bd_sf"/>
</dbReference>
<dbReference type="Proteomes" id="UP001652445">
    <property type="component" value="Unassembled WGS sequence"/>
</dbReference>
<accession>A0ABT2U998</accession>
<dbReference type="SUPFAM" id="SSF100950">
    <property type="entry name" value="NagB/RpiA/CoA transferase-like"/>
    <property type="match status" value="1"/>
</dbReference>
<proteinExistence type="predicted"/>
<keyword evidence="3" id="KW-0804">Transcription</keyword>
<dbReference type="PRINTS" id="PR00037">
    <property type="entry name" value="HTHLACR"/>
</dbReference>
<dbReference type="PROSITE" id="PS00894">
    <property type="entry name" value="HTH_DEOR_1"/>
    <property type="match status" value="1"/>
</dbReference>
<protein>
    <submittedName>
        <fullName evidence="5">DeoR/GlpR family DNA-binding transcription regulator</fullName>
    </submittedName>
</protein>
<dbReference type="SUPFAM" id="SSF46785">
    <property type="entry name" value="Winged helix' DNA-binding domain"/>
    <property type="match status" value="1"/>
</dbReference>
<dbReference type="EMBL" id="JAOQIO010000007">
    <property type="protein sequence ID" value="MCU6791207.1"/>
    <property type="molecule type" value="Genomic_DNA"/>
</dbReference>
<dbReference type="RefSeq" id="WP_076229459.1">
    <property type="nucleotide sequence ID" value="NZ_JAOQIO010000007.1"/>
</dbReference>
<dbReference type="InterPro" id="IPR018356">
    <property type="entry name" value="Tscrpt_reg_HTH_DeoR_CS"/>
</dbReference>
<dbReference type="PANTHER" id="PTHR30363">
    <property type="entry name" value="HTH-TYPE TRANSCRIPTIONAL REGULATOR SRLR-RELATED"/>
    <property type="match status" value="1"/>
</dbReference>